<organism evidence="1 2">
    <name type="scientific">Klebsiella grimontii</name>
    <dbReference type="NCBI Taxonomy" id="2058152"/>
    <lineage>
        <taxon>Bacteria</taxon>
        <taxon>Pseudomonadati</taxon>
        <taxon>Pseudomonadota</taxon>
        <taxon>Gammaproteobacteria</taxon>
        <taxon>Enterobacterales</taxon>
        <taxon>Enterobacteriaceae</taxon>
        <taxon>Klebsiella/Raoultella group</taxon>
        <taxon>Klebsiella</taxon>
    </lineage>
</organism>
<gene>
    <name evidence="1" type="ORF">KOSB73_40125</name>
</gene>
<evidence type="ECO:0000313" key="2">
    <source>
        <dbReference type="Proteomes" id="UP000220639"/>
    </source>
</evidence>
<dbReference type="RefSeq" id="WP_098141198.1">
    <property type="nucleotide sequence ID" value="NZ_CBCSJA010000017.1"/>
</dbReference>
<name>A0A285B9D0_9ENTR</name>
<reference evidence="2" key="1">
    <citation type="submission" date="2017-08" db="EMBL/GenBank/DDBJ databases">
        <authorList>
            <person name="Brisse S."/>
        </authorList>
    </citation>
    <scope>NUCLEOTIDE SEQUENCE [LARGE SCALE GENOMIC DNA]</scope>
    <source>
        <strain evidence="2">06D021</strain>
    </source>
</reference>
<dbReference type="Proteomes" id="UP000220639">
    <property type="component" value="Unassembled WGS sequence"/>
</dbReference>
<evidence type="ECO:0000313" key="1">
    <source>
        <dbReference type="EMBL" id="SNU37579.1"/>
    </source>
</evidence>
<accession>A0A285B9D0</accession>
<dbReference type="AlphaFoldDB" id="A0A285B9D0"/>
<protein>
    <submittedName>
        <fullName evidence="1">Uncharacterized protein</fullName>
    </submittedName>
</protein>
<proteinExistence type="predicted"/>
<sequence>MNLYFVSDDSYFILGVNGIFDKINCFARKVSIHVDENLREFTPSPGDVVVFAISDYKMLRVMMKWHGLSEYRLIIMLKLRVSIQSLMSTTPKIISWDISRPGFIRALHEMAKKESRWVSTSDRIVDICLQLGLGRSLSDVAAQFSLSEKHVYAMRRKMISKLGLNYCNSAMGTLICRDILEVRLRNSHEEFKKKGRVTTVRYLSDYERFADIIHTRELYN</sequence>
<dbReference type="EMBL" id="FZTC01000034">
    <property type="protein sequence ID" value="SNU37579.1"/>
    <property type="molecule type" value="Genomic_DNA"/>
</dbReference>